<comment type="caution">
    <text evidence="2">The sequence shown here is derived from an EMBL/GenBank/DDBJ whole genome shotgun (WGS) entry which is preliminary data.</text>
</comment>
<feature type="non-terminal residue" evidence="2">
    <location>
        <position position="118"/>
    </location>
</feature>
<reference evidence="2 4" key="2">
    <citation type="submission" date="2017-09" db="EMBL/GenBank/DDBJ databases">
        <title>Extensive intraspecific genome diversity in a model arbuscular mycorrhizal fungus.</title>
        <authorList>
            <person name="Chen E.C."/>
            <person name="Morin E."/>
            <person name="Beaudet D."/>
            <person name="Noel J."/>
            <person name="Ndikumana S."/>
            <person name="Charron P."/>
            <person name="St-Onge C."/>
            <person name="Giorgi J."/>
            <person name="Grigoriev I.V."/>
            <person name="Roux C."/>
            <person name="Martin F.M."/>
            <person name="Corradi N."/>
        </authorList>
    </citation>
    <scope>NUCLEOTIDE SEQUENCE [LARGE SCALE GENOMIC DNA]</scope>
    <source>
        <strain evidence="2 4">A5</strain>
    </source>
</reference>
<dbReference type="Proteomes" id="UP000232722">
    <property type="component" value="Unassembled WGS sequence"/>
</dbReference>
<dbReference type="EMBL" id="LLXJ01003084">
    <property type="protein sequence ID" value="PKB97608.1"/>
    <property type="molecule type" value="Genomic_DNA"/>
</dbReference>
<dbReference type="EMBL" id="LLXJ01004920">
    <property type="protein sequence ID" value="PKB95296.1"/>
    <property type="molecule type" value="Genomic_DNA"/>
</dbReference>
<dbReference type="AlphaFoldDB" id="A0A2N0NL71"/>
<protein>
    <submittedName>
        <fullName evidence="2">Uncharacterized protein</fullName>
    </submittedName>
</protein>
<gene>
    <name evidence="1" type="ORF">RhiirA5_247330</name>
    <name evidence="2" type="ORF">RhiirA5_263711</name>
    <name evidence="3" type="ORF">RhiirA5_263862</name>
</gene>
<sequence length="118" mass="13765">CNECYLLKYNPILAHRLTIPKPAPENLKFTPKFYFENNSLKKHLQNQDLHEIWSVIKDNYDSSIWITLADKATNGAFKEKPVFTGLCEVMVQAAIRKDNNKGKQNIQYNEDFTNFLII</sequence>
<evidence type="ECO:0000313" key="3">
    <source>
        <dbReference type="EMBL" id="PKB97608.1"/>
    </source>
</evidence>
<reference evidence="2 4" key="1">
    <citation type="submission" date="2016-04" db="EMBL/GenBank/DDBJ databases">
        <title>Genome analyses suggest a sexual origin of heterokaryosis in a supposedly ancient asexual fungus.</title>
        <authorList>
            <person name="Ropars J."/>
            <person name="Sedzielewska K."/>
            <person name="Noel J."/>
            <person name="Charron P."/>
            <person name="Farinelli L."/>
            <person name="Marton T."/>
            <person name="Kruger M."/>
            <person name="Pelin A."/>
            <person name="Brachmann A."/>
            <person name="Corradi N."/>
        </authorList>
    </citation>
    <scope>NUCLEOTIDE SEQUENCE [LARGE SCALE GENOMIC DNA]</scope>
    <source>
        <strain evidence="2 4">A5</strain>
    </source>
</reference>
<dbReference type="EMBL" id="LLXJ01006607">
    <property type="protein sequence ID" value="PKB94123.1"/>
    <property type="molecule type" value="Genomic_DNA"/>
</dbReference>
<organism evidence="2 4">
    <name type="scientific">Rhizophagus irregularis</name>
    <dbReference type="NCBI Taxonomy" id="588596"/>
    <lineage>
        <taxon>Eukaryota</taxon>
        <taxon>Fungi</taxon>
        <taxon>Fungi incertae sedis</taxon>
        <taxon>Mucoromycota</taxon>
        <taxon>Glomeromycotina</taxon>
        <taxon>Glomeromycetes</taxon>
        <taxon>Glomerales</taxon>
        <taxon>Glomeraceae</taxon>
        <taxon>Rhizophagus</taxon>
    </lineage>
</organism>
<proteinExistence type="predicted"/>
<feature type="non-terminal residue" evidence="2">
    <location>
        <position position="1"/>
    </location>
</feature>
<dbReference type="VEuPathDB" id="FungiDB:FUN_010556"/>
<name>A0A2N0NL71_9GLOM</name>
<accession>A0A2N0NL71</accession>
<evidence type="ECO:0000313" key="1">
    <source>
        <dbReference type="EMBL" id="PKB94123.1"/>
    </source>
</evidence>
<evidence type="ECO:0000313" key="2">
    <source>
        <dbReference type="EMBL" id="PKB95296.1"/>
    </source>
</evidence>
<evidence type="ECO:0000313" key="4">
    <source>
        <dbReference type="Proteomes" id="UP000232722"/>
    </source>
</evidence>